<protein>
    <submittedName>
        <fullName evidence="3">WSC domain-containing protein</fullName>
    </submittedName>
</protein>
<evidence type="ECO:0000256" key="1">
    <source>
        <dbReference type="ARBA" id="ARBA00022737"/>
    </source>
</evidence>
<name>A0A9P6GAQ7_9PLEO</name>
<evidence type="ECO:0000313" key="3">
    <source>
        <dbReference type="EMBL" id="KAF9732272.1"/>
    </source>
</evidence>
<dbReference type="InterPro" id="IPR002889">
    <property type="entry name" value="WSC_carb-bd"/>
</dbReference>
<gene>
    <name evidence="3" type="ORF">PMIN01_10201</name>
</gene>
<dbReference type="InterPro" id="IPR051589">
    <property type="entry name" value="Sialate-O-sulfotransferase"/>
</dbReference>
<dbReference type="OrthoDB" id="2019572at2759"/>
<dbReference type="PANTHER" id="PTHR45964">
    <property type="entry name" value="WSCD FAMILY MEMBER CG9164"/>
    <property type="match status" value="1"/>
</dbReference>
<dbReference type="SMART" id="SM00321">
    <property type="entry name" value="WSC"/>
    <property type="match status" value="1"/>
</dbReference>
<keyword evidence="1" id="KW-0677">Repeat</keyword>
<feature type="domain" description="WSC" evidence="2">
    <location>
        <begin position="36"/>
        <end position="128"/>
    </location>
</feature>
<reference evidence="3" key="1">
    <citation type="journal article" date="2020" name="Mol. Plant Microbe Interact.">
        <title>Genome Sequence of the Biocontrol Agent Coniothyrium minitans strain Conio (IMI 134523).</title>
        <authorList>
            <person name="Patel D."/>
            <person name="Shittu T.A."/>
            <person name="Baroncelli R."/>
            <person name="Muthumeenakshi S."/>
            <person name="Osborne T.H."/>
            <person name="Janganan T.K."/>
            <person name="Sreenivasaprasad S."/>
        </authorList>
    </citation>
    <scope>NUCLEOTIDE SEQUENCE</scope>
    <source>
        <strain evidence="3">Conio</strain>
    </source>
</reference>
<dbReference type="Proteomes" id="UP000756921">
    <property type="component" value="Unassembled WGS sequence"/>
</dbReference>
<evidence type="ECO:0000259" key="2">
    <source>
        <dbReference type="PROSITE" id="PS51212"/>
    </source>
</evidence>
<dbReference type="Pfam" id="PF01822">
    <property type="entry name" value="WSC"/>
    <property type="match status" value="1"/>
</dbReference>
<dbReference type="PANTHER" id="PTHR45964:SF9">
    <property type="entry name" value="SULFOTRANSFERASE"/>
    <property type="match status" value="1"/>
</dbReference>
<comment type="caution">
    <text evidence="3">The sequence shown here is derived from an EMBL/GenBank/DDBJ whole genome shotgun (WGS) entry which is preliminary data.</text>
</comment>
<sequence length="203" mass="21684">MASKIQYLAFFLTTASTASLQFPRRAVSHATNLPNGWTYSGCYVDSVADRELKRAFQWANNQSAAQCISYCSNLGYDIAGTGTYHSHMGDVQINAVKTANDSECGMSCTGNKGEACGGPVRINVYQGPTDLPVKHSGDGKTFEYVGCCPDVQNRLLPAQPLAGPTVTVGMCVDACRKADFSSNATSTAYSGVEYSRGELLLSF</sequence>
<dbReference type="PROSITE" id="PS51212">
    <property type="entry name" value="WSC"/>
    <property type="match status" value="1"/>
</dbReference>
<evidence type="ECO:0000313" key="4">
    <source>
        <dbReference type="Proteomes" id="UP000756921"/>
    </source>
</evidence>
<dbReference type="AlphaFoldDB" id="A0A9P6GAQ7"/>
<accession>A0A9P6GAQ7</accession>
<dbReference type="EMBL" id="WJXW01000011">
    <property type="protein sequence ID" value="KAF9732272.1"/>
    <property type="molecule type" value="Genomic_DNA"/>
</dbReference>
<proteinExistence type="predicted"/>
<organism evidence="3 4">
    <name type="scientific">Paraphaeosphaeria minitans</name>
    <dbReference type="NCBI Taxonomy" id="565426"/>
    <lineage>
        <taxon>Eukaryota</taxon>
        <taxon>Fungi</taxon>
        <taxon>Dikarya</taxon>
        <taxon>Ascomycota</taxon>
        <taxon>Pezizomycotina</taxon>
        <taxon>Dothideomycetes</taxon>
        <taxon>Pleosporomycetidae</taxon>
        <taxon>Pleosporales</taxon>
        <taxon>Massarineae</taxon>
        <taxon>Didymosphaeriaceae</taxon>
        <taxon>Paraphaeosphaeria</taxon>
    </lineage>
</organism>
<keyword evidence="4" id="KW-1185">Reference proteome</keyword>